<organism evidence="3 4">
    <name type="scientific">Acinetobacter indicus</name>
    <dbReference type="NCBI Taxonomy" id="756892"/>
    <lineage>
        <taxon>Bacteria</taxon>
        <taxon>Pseudomonadati</taxon>
        <taxon>Pseudomonadota</taxon>
        <taxon>Gammaproteobacteria</taxon>
        <taxon>Moraxellales</taxon>
        <taxon>Moraxellaceae</taxon>
        <taxon>Acinetobacter</taxon>
    </lineage>
</organism>
<keyword evidence="1" id="KW-0059">Arsenical resistance</keyword>
<evidence type="ECO:0000259" key="2">
    <source>
        <dbReference type="SMART" id="SM00226"/>
    </source>
</evidence>
<protein>
    <submittedName>
        <fullName evidence="3">Arsenate reductase ArsC</fullName>
    </submittedName>
</protein>
<dbReference type="EMBL" id="CP044455">
    <property type="protein sequence ID" value="QIC69851.1"/>
    <property type="molecule type" value="Genomic_DNA"/>
</dbReference>
<dbReference type="AlphaFoldDB" id="A0A6C0Y0Z9"/>
<sequence length="157" mass="17034">MKFLFLCTGNSCRSILSEVLFNSRAPEGWTAYSAGSKPTGRVHPLTLKTLENLGLSTEGLSSKSIDDCEQYQPDVVITVCDAAAQEACPLYLGGAIKAHWGLADPSHLDLPEAAKLQAFLDTVAHINKRLDALFALQPEQMTRPELIAAINNISHIE</sequence>
<gene>
    <name evidence="3" type="ORF">FSC09_05275</name>
</gene>
<dbReference type="CDD" id="cd16345">
    <property type="entry name" value="LMWP_ArsC"/>
    <property type="match status" value="1"/>
</dbReference>
<dbReference type="SUPFAM" id="SSF52788">
    <property type="entry name" value="Phosphotyrosine protein phosphatases I"/>
    <property type="match status" value="1"/>
</dbReference>
<dbReference type="RefSeq" id="WP_163145668.1">
    <property type="nucleotide sequence ID" value="NZ_CP044455.1"/>
</dbReference>
<dbReference type="SMART" id="SM00226">
    <property type="entry name" value="LMWPc"/>
    <property type="match status" value="1"/>
</dbReference>
<dbReference type="InterPro" id="IPR023485">
    <property type="entry name" value="Ptyr_pPase"/>
</dbReference>
<dbReference type="InterPro" id="IPR036196">
    <property type="entry name" value="Ptyr_pPase_sf"/>
</dbReference>
<evidence type="ECO:0000313" key="4">
    <source>
        <dbReference type="Proteomes" id="UP000503440"/>
    </source>
</evidence>
<dbReference type="PANTHER" id="PTHR43428:SF1">
    <property type="entry name" value="ARSENATE REDUCTASE"/>
    <property type="match status" value="1"/>
</dbReference>
<evidence type="ECO:0000256" key="1">
    <source>
        <dbReference type="ARBA" id="ARBA00022849"/>
    </source>
</evidence>
<evidence type="ECO:0000313" key="3">
    <source>
        <dbReference type="EMBL" id="QIC69851.1"/>
    </source>
</evidence>
<dbReference type="Gene3D" id="3.40.50.2300">
    <property type="match status" value="1"/>
</dbReference>
<dbReference type="Pfam" id="PF01451">
    <property type="entry name" value="LMWPc"/>
    <property type="match status" value="1"/>
</dbReference>
<dbReference type="Proteomes" id="UP000503440">
    <property type="component" value="Chromosome"/>
</dbReference>
<name>A0A6C0Y0Z9_9GAMM</name>
<dbReference type="PANTHER" id="PTHR43428">
    <property type="entry name" value="ARSENATE REDUCTASE"/>
    <property type="match status" value="1"/>
</dbReference>
<proteinExistence type="predicted"/>
<feature type="domain" description="Phosphotyrosine protein phosphatase I" evidence="2">
    <location>
        <begin position="1"/>
        <end position="136"/>
    </location>
</feature>
<reference evidence="3 4" key="1">
    <citation type="submission" date="2019-09" db="EMBL/GenBank/DDBJ databases">
        <title>Non-baumannii Acinetobacter spp. carrying blaNDM-1 isolated in China.</title>
        <authorList>
            <person name="Cui C."/>
            <person name="Chen C."/>
            <person name="Sun J."/>
            <person name="Liu Y."/>
        </authorList>
    </citation>
    <scope>NUCLEOTIDE SEQUENCE [LARGE SCALE GENOMIC DNA]</scope>
    <source>
        <strain evidence="3 4">B18</strain>
    </source>
</reference>
<dbReference type="GO" id="GO:0046685">
    <property type="term" value="P:response to arsenic-containing substance"/>
    <property type="evidence" value="ECO:0007669"/>
    <property type="project" value="UniProtKB-KW"/>
</dbReference>
<accession>A0A6C0Y0Z9</accession>